<dbReference type="NCBIfam" id="TIGR00229">
    <property type="entry name" value="sensory_box"/>
    <property type="match status" value="1"/>
</dbReference>
<dbReference type="InterPro" id="IPR052155">
    <property type="entry name" value="Biofilm_reg_signaling"/>
</dbReference>
<organism evidence="10 11">
    <name type="scientific">Phycicoccus endophyticus</name>
    <dbReference type="NCBI Taxonomy" id="1690220"/>
    <lineage>
        <taxon>Bacteria</taxon>
        <taxon>Bacillati</taxon>
        <taxon>Actinomycetota</taxon>
        <taxon>Actinomycetes</taxon>
        <taxon>Micrococcales</taxon>
        <taxon>Intrasporangiaceae</taxon>
        <taxon>Phycicoccus</taxon>
    </lineage>
</organism>
<dbReference type="SMART" id="SM00091">
    <property type="entry name" value="PAS"/>
    <property type="match status" value="2"/>
</dbReference>
<proteinExistence type="predicted"/>
<feature type="transmembrane region" description="Helical" evidence="6">
    <location>
        <begin position="118"/>
        <end position="142"/>
    </location>
</feature>
<dbReference type="InterPro" id="IPR000160">
    <property type="entry name" value="GGDEF_dom"/>
</dbReference>
<feature type="transmembrane region" description="Helical" evidence="6">
    <location>
        <begin position="260"/>
        <end position="283"/>
    </location>
</feature>
<evidence type="ECO:0000256" key="6">
    <source>
        <dbReference type="SAM" id="Phobius"/>
    </source>
</evidence>
<dbReference type="Gene3D" id="3.30.450.20">
    <property type="entry name" value="PAS domain"/>
    <property type="match status" value="2"/>
</dbReference>
<dbReference type="SMART" id="SM00052">
    <property type="entry name" value="EAL"/>
    <property type="match status" value="1"/>
</dbReference>
<feature type="domain" description="PAS" evidence="7">
    <location>
        <begin position="435"/>
        <end position="504"/>
    </location>
</feature>
<feature type="domain" description="EAL" evidence="8">
    <location>
        <begin position="735"/>
        <end position="987"/>
    </location>
</feature>
<dbReference type="CDD" id="cd01948">
    <property type="entry name" value="EAL"/>
    <property type="match status" value="1"/>
</dbReference>
<dbReference type="CDD" id="cd01949">
    <property type="entry name" value="GGDEF"/>
    <property type="match status" value="1"/>
</dbReference>
<dbReference type="Proteomes" id="UP000515976">
    <property type="component" value="Chromosome"/>
</dbReference>
<dbReference type="Gene3D" id="3.20.20.450">
    <property type="entry name" value="EAL domain"/>
    <property type="match status" value="1"/>
</dbReference>
<evidence type="ECO:0000259" key="9">
    <source>
        <dbReference type="PROSITE" id="PS50887"/>
    </source>
</evidence>
<reference evidence="10 11" key="1">
    <citation type="submission" date="2020-08" db="EMBL/GenBank/DDBJ databases">
        <title>Genome sequence of Phycicoccus endophyticus JCM 31784T.</title>
        <authorList>
            <person name="Hyun D.-W."/>
            <person name="Bae J.-W."/>
        </authorList>
    </citation>
    <scope>NUCLEOTIDE SEQUENCE [LARGE SCALE GENOMIC DNA]</scope>
    <source>
        <strain evidence="10 11">JCM 31784</strain>
    </source>
</reference>
<dbReference type="PROSITE" id="PS50883">
    <property type="entry name" value="EAL"/>
    <property type="match status" value="1"/>
</dbReference>
<dbReference type="InterPro" id="IPR001633">
    <property type="entry name" value="EAL_dom"/>
</dbReference>
<gene>
    <name evidence="10" type="ORF">H9L10_00895</name>
</gene>
<evidence type="ECO:0000256" key="4">
    <source>
        <dbReference type="ARBA" id="ARBA00022989"/>
    </source>
</evidence>
<dbReference type="NCBIfam" id="TIGR00254">
    <property type="entry name" value="GGDEF"/>
    <property type="match status" value="1"/>
</dbReference>
<dbReference type="InterPro" id="IPR035919">
    <property type="entry name" value="EAL_sf"/>
</dbReference>
<evidence type="ECO:0000256" key="5">
    <source>
        <dbReference type="ARBA" id="ARBA00023136"/>
    </source>
</evidence>
<dbReference type="FunFam" id="3.30.70.270:FF:000001">
    <property type="entry name" value="Diguanylate cyclase domain protein"/>
    <property type="match status" value="1"/>
</dbReference>
<feature type="transmembrane region" description="Helical" evidence="6">
    <location>
        <begin position="52"/>
        <end position="72"/>
    </location>
</feature>
<name>A0A7G9R281_9MICO</name>
<dbReference type="KEGG" id="pei:H9L10_00895"/>
<evidence type="ECO:0000256" key="2">
    <source>
        <dbReference type="ARBA" id="ARBA00022475"/>
    </source>
</evidence>
<dbReference type="AlphaFoldDB" id="A0A7G9R281"/>
<dbReference type="Pfam" id="PF05231">
    <property type="entry name" value="MASE1"/>
    <property type="match status" value="1"/>
</dbReference>
<dbReference type="InterPro" id="IPR043128">
    <property type="entry name" value="Rev_trsase/Diguanyl_cyclase"/>
</dbReference>
<feature type="transmembrane region" description="Helical" evidence="6">
    <location>
        <begin position="78"/>
        <end position="98"/>
    </location>
</feature>
<dbReference type="PANTHER" id="PTHR44757:SF2">
    <property type="entry name" value="BIOFILM ARCHITECTURE MAINTENANCE PROTEIN MBAA"/>
    <property type="match status" value="1"/>
</dbReference>
<accession>A0A7G9R281</accession>
<evidence type="ECO:0000259" key="7">
    <source>
        <dbReference type="PROSITE" id="PS50112"/>
    </source>
</evidence>
<protein>
    <submittedName>
        <fullName evidence="10">EAL domain-containing protein</fullName>
    </submittedName>
</protein>
<dbReference type="InterPro" id="IPR000014">
    <property type="entry name" value="PAS"/>
</dbReference>
<sequence length="1005" mass="108352">MLVRTVSFLAAFVLALVIGRHTTLPETGLALFWPASGVAALWGLLAAHRREVLLVGALVGAVSGMGNALTGLPPATAVWLALANASIAVGCRAVLSWLRHRSGTDAPVNVLTRVDDFYRALLAGMVGTTVSAVFGMVGLAAGGTELTWSALIGWIVRNMAAIVVIAVPGLALRDTAHQVRLARLVEALPVYLVTGAVMWLVFAPGQTLPLAFVPFAAIVWAGLRLPLPLATIQGILVSLEVLVLVSRHRGGPFGAVSDDYHLALVLQGFMAMAVGLAIAIATVQWERSRLLHESAAAARAARAQADDLEVITSTIPDAVMVVGRDGRILLHNEAALQWLPPARDGAVPSLSALDPYRLDGAPFPEAERPTRRALQGERVRGEVLRMEDIQLAEMRTVSVDAVPLNEEVGGPPERVLLVIRDVSEEYARLHALLAERERTERLISDAPHGVAVLDLEGRVVQVNDSLATLFGRPARALVGRLFADLSPTHREPMVRHLARTLEDPGSLLVGDWTIVAPEGSEAHVSLTSRVLETADGVPDVVLVNVVDFSEQRRYEERLSYLADHDPLTGLVNRRRFDAVLDAQLRRRSPYEPDGALLLLDLDHFKEVNDTMGHGVGDELIVGVAGLLDRSLRSSDVVARVGGDEFAIILPDADQAAARRVASSVIESVRDFTRTLDGVRRRVTVSMGVVTFAEAAEQEVDVLALADMLLYDAKEGGRDRFAVLSSTAAKSHTGARLEVKGRIEAALEEDQFELYLQPLLDLRTERVAGAEALLRLVDGGPPLSPDRFVRVAERTGLAVELDCWVVRHAVELLARIHEQVPDFGLGVNLSGRSIGSPVVERTLVDAIRQHRIRGDALVIEATETAAVADVPAARSFAQRLAELGTRVAIDDFGAGFGSFYYLKHLPFDIVKIDGEFVRECHTSAVDRAILASIVGIARDLGKETVAEFVTEQPVLDVVCELGVDYAQGFHIGEPVPFEEFRARHLPGGTSGWRTDVAASSTPEIVP</sequence>
<evidence type="ECO:0000313" key="10">
    <source>
        <dbReference type="EMBL" id="QNN49706.1"/>
    </source>
</evidence>
<dbReference type="CDD" id="cd00130">
    <property type="entry name" value="PAS"/>
    <property type="match status" value="1"/>
</dbReference>
<dbReference type="Pfam" id="PF08448">
    <property type="entry name" value="PAS_4"/>
    <property type="match status" value="2"/>
</dbReference>
<dbReference type="EMBL" id="CP060712">
    <property type="protein sequence ID" value="QNN49706.1"/>
    <property type="molecule type" value="Genomic_DNA"/>
</dbReference>
<keyword evidence="2" id="KW-1003">Cell membrane</keyword>
<dbReference type="GO" id="GO:0005886">
    <property type="term" value="C:plasma membrane"/>
    <property type="evidence" value="ECO:0007669"/>
    <property type="project" value="UniProtKB-SubCell"/>
</dbReference>
<keyword evidence="5 6" id="KW-0472">Membrane</keyword>
<feature type="domain" description="GGDEF" evidence="9">
    <location>
        <begin position="592"/>
        <end position="725"/>
    </location>
</feature>
<dbReference type="InterPro" id="IPR013656">
    <property type="entry name" value="PAS_4"/>
</dbReference>
<evidence type="ECO:0000313" key="11">
    <source>
        <dbReference type="Proteomes" id="UP000515976"/>
    </source>
</evidence>
<dbReference type="InterPro" id="IPR007895">
    <property type="entry name" value="MASE1"/>
</dbReference>
<dbReference type="InterPro" id="IPR029787">
    <property type="entry name" value="Nucleotide_cyclase"/>
</dbReference>
<keyword evidence="3 6" id="KW-0812">Transmembrane</keyword>
<evidence type="ECO:0000256" key="3">
    <source>
        <dbReference type="ARBA" id="ARBA00022692"/>
    </source>
</evidence>
<dbReference type="Pfam" id="PF00563">
    <property type="entry name" value="EAL"/>
    <property type="match status" value="1"/>
</dbReference>
<dbReference type="PANTHER" id="PTHR44757">
    <property type="entry name" value="DIGUANYLATE CYCLASE DGCP"/>
    <property type="match status" value="1"/>
</dbReference>
<dbReference type="PROSITE" id="PS50887">
    <property type="entry name" value="GGDEF"/>
    <property type="match status" value="1"/>
</dbReference>
<keyword evidence="4 6" id="KW-1133">Transmembrane helix</keyword>
<dbReference type="SUPFAM" id="SSF141868">
    <property type="entry name" value="EAL domain-like"/>
    <property type="match status" value="1"/>
</dbReference>
<dbReference type="Gene3D" id="3.30.70.270">
    <property type="match status" value="1"/>
</dbReference>
<evidence type="ECO:0000256" key="1">
    <source>
        <dbReference type="ARBA" id="ARBA00004651"/>
    </source>
</evidence>
<evidence type="ECO:0000259" key="8">
    <source>
        <dbReference type="PROSITE" id="PS50883"/>
    </source>
</evidence>
<dbReference type="PROSITE" id="PS50112">
    <property type="entry name" value="PAS"/>
    <property type="match status" value="1"/>
</dbReference>
<dbReference type="InterPro" id="IPR035965">
    <property type="entry name" value="PAS-like_dom_sf"/>
</dbReference>
<dbReference type="Pfam" id="PF00990">
    <property type="entry name" value="GGDEF"/>
    <property type="match status" value="1"/>
</dbReference>
<feature type="transmembrane region" description="Helical" evidence="6">
    <location>
        <begin position="184"/>
        <end position="202"/>
    </location>
</feature>
<comment type="subcellular location">
    <subcellularLocation>
        <location evidence="1">Cell membrane</location>
        <topology evidence="1">Multi-pass membrane protein</topology>
    </subcellularLocation>
</comment>
<feature type="transmembrane region" description="Helical" evidence="6">
    <location>
        <begin position="29"/>
        <end position="45"/>
    </location>
</feature>
<feature type="transmembrane region" description="Helical" evidence="6">
    <location>
        <begin position="148"/>
        <end position="172"/>
    </location>
</feature>
<dbReference type="RefSeq" id="WP_166101641.1">
    <property type="nucleotide sequence ID" value="NZ_BMMY01000004.1"/>
</dbReference>
<dbReference type="SUPFAM" id="SSF55073">
    <property type="entry name" value="Nucleotide cyclase"/>
    <property type="match status" value="1"/>
</dbReference>
<dbReference type="SUPFAM" id="SSF55785">
    <property type="entry name" value="PYP-like sensor domain (PAS domain)"/>
    <property type="match status" value="2"/>
</dbReference>
<keyword evidence="11" id="KW-1185">Reference proteome</keyword>
<dbReference type="SMART" id="SM00267">
    <property type="entry name" value="GGDEF"/>
    <property type="match status" value="1"/>
</dbReference>